<protein>
    <submittedName>
        <fullName evidence="1">Uncharacterized protein</fullName>
    </submittedName>
</protein>
<proteinExistence type="predicted"/>
<reference evidence="1" key="1">
    <citation type="journal article" date="2020" name="bioRxiv">
        <title>Chromosome-level reference genome of the European wasp spider Argiope bruennichi: a resource for studies on range expansion and evolutionary adaptation.</title>
        <authorList>
            <person name="Sheffer M.M."/>
            <person name="Hoppe A."/>
            <person name="Krehenwinkel H."/>
            <person name="Uhl G."/>
            <person name="Kuss A.W."/>
            <person name="Jensen L."/>
            <person name="Jensen C."/>
            <person name="Gillespie R.G."/>
            <person name="Hoff K.J."/>
            <person name="Prost S."/>
        </authorList>
    </citation>
    <scope>NUCLEOTIDE SEQUENCE</scope>
</reference>
<dbReference type="Proteomes" id="UP000807504">
    <property type="component" value="Unassembled WGS sequence"/>
</dbReference>
<evidence type="ECO:0000313" key="2">
    <source>
        <dbReference type="Proteomes" id="UP000807504"/>
    </source>
</evidence>
<gene>
    <name evidence="1" type="ORF">HNY73_010436</name>
</gene>
<organism evidence="1 2">
    <name type="scientific">Argiope bruennichi</name>
    <name type="common">Wasp spider</name>
    <name type="synonym">Aranea bruennichi</name>
    <dbReference type="NCBI Taxonomy" id="94029"/>
    <lineage>
        <taxon>Eukaryota</taxon>
        <taxon>Metazoa</taxon>
        <taxon>Ecdysozoa</taxon>
        <taxon>Arthropoda</taxon>
        <taxon>Chelicerata</taxon>
        <taxon>Arachnida</taxon>
        <taxon>Araneae</taxon>
        <taxon>Araneomorphae</taxon>
        <taxon>Entelegynae</taxon>
        <taxon>Araneoidea</taxon>
        <taxon>Araneidae</taxon>
        <taxon>Argiope</taxon>
    </lineage>
</organism>
<keyword evidence="2" id="KW-1185">Reference proteome</keyword>
<name>A0A8T0F104_ARGBR</name>
<evidence type="ECO:0000313" key="1">
    <source>
        <dbReference type="EMBL" id="KAF8784806.1"/>
    </source>
</evidence>
<sequence length="217" mass="24427">MDIKPSVIGCGQPIPARGSNLRRQSQMPSNNQIVISNVFQPFGVDYEWERNLDLAADVCVYTEDDSDSELYEGVNEEPAIPMILNSAGNEESPDIETFYPCGCETRLNLCSEMELNCQRAFGLMKILEIAEYAAKRATIIENENRDNGVSNLTGCSLERHLRANLWLGNVCPNNRCLKRFQAIIQLAERLAIRAKKSAERRITTIRRLPRGNGYVTV</sequence>
<reference evidence="1" key="2">
    <citation type="submission" date="2020-06" db="EMBL/GenBank/DDBJ databases">
        <authorList>
            <person name="Sheffer M."/>
        </authorList>
    </citation>
    <scope>NUCLEOTIDE SEQUENCE</scope>
</reference>
<accession>A0A8T0F104</accession>
<dbReference type="AlphaFoldDB" id="A0A8T0F104"/>
<dbReference type="EMBL" id="JABXBU010000030">
    <property type="protein sequence ID" value="KAF8784806.1"/>
    <property type="molecule type" value="Genomic_DNA"/>
</dbReference>
<comment type="caution">
    <text evidence="1">The sequence shown here is derived from an EMBL/GenBank/DDBJ whole genome shotgun (WGS) entry which is preliminary data.</text>
</comment>